<dbReference type="SMART" id="SM00347">
    <property type="entry name" value="HTH_MARR"/>
    <property type="match status" value="1"/>
</dbReference>
<dbReference type="Gene3D" id="1.10.10.10">
    <property type="entry name" value="Winged helix-like DNA-binding domain superfamily/Winged helix DNA-binding domain"/>
    <property type="match status" value="1"/>
</dbReference>
<dbReference type="Gene3D" id="1.10.287.100">
    <property type="match status" value="1"/>
</dbReference>
<keyword evidence="3" id="KW-1185">Reference proteome</keyword>
<dbReference type="InterPro" id="IPR000835">
    <property type="entry name" value="HTH_MarR-typ"/>
</dbReference>
<evidence type="ECO:0000313" key="3">
    <source>
        <dbReference type="Proteomes" id="UP000248889"/>
    </source>
</evidence>
<dbReference type="GO" id="GO:0003700">
    <property type="term" value="F:DNA-binding transcription factor activity"/>
    <property type="evidence" value="ECO:0007669"/>
    <property type="project" value="InterPro"/>
</dbReference>
<dbReference type="EMBL" id="QKYN01000032">
    <property type="protein sequence ID" value="RAG86132.1"/>
    <property type="molecule type" value="Genomic_DNA"/>
</dbReference>
<dbReference type="InterPro" id="IPR036390">
    <property type="entry name" value="WH_DNA-bd_sf"/>
</dbReference>
<reference evidence="2 3" key="1">
    <citation type="submission" date="2018-06" db="EMBL/GenBank/DDBJ databases">
        <title>Streptacidiphilus pinicola sp. nov., isolated from pine grove soil.</title>
        <authorList>
            <person name="Roh S.G."/>
            <person name="Park S."/>
            <person name="Kim M.-K."/>
            <person name="Yun B.-R."/>
            <person name="Park J."/>
            <person name="Kim M.J."/>
            <person name="Kim Y.S."/>
            <person name="Kim S.B."/>
        </authorList>
    </citation>
    <scope>NUCLEOTIDE SEQUENCE [LARGE SCALE GENOMIC DNA]</scope>
    <source>
        <strain evidence="2 3">MMS16-CNU450</strain>
    </source>
</reference>
<dbReference type="AlphaFoldDB" id="A0A2X0ILY4"/>
<evidence type="ECO:0000313" key="2">
    <source>
        <dbReference type="EMBL" id="RAG86132.1"/>
    </source>
</evidence>
<dbReference type="PANTHER" id="PTHR39515:SF2">
    <property type="entry name" value="HTH-TYPE TRANSCRIPTIONAL REGULATOR RV0880"/>
    <property type="match status" value="1"/>
</dbReference>
<comment type="caution">
    <text evidence="2">The sequence shown here is derived from an EMBL/GenBank/DDBJ whole genome shotgun (WGS) entry which is preliminary data.</text>
</comment>
<protein>
    <submittedName>
        <fullName evidence="2">MarR family transcriptional regulator</fullName>
    </submittedName>
</protein>
<dbReference type="RefSeq" id="WP_111500169.1">
    <property type="nucleotide sequence ID" value="NZ_QKYN01000032.1"/>
</dbReference>
<dbReference type="PANTHER" id="PTHR39515">
    <property type="entry name" value="CONSERVED PROTEIN"/>
    <property type="match status" value="1"/>
</dbReference>
<name>A0A2X0ILY4_9ACTN</name>
<dbReference type="SUPFAM" id="SSF46785">
    <property type="entry name" value="Winged helix' DNA-binding domain"/>
    <property type="match status" value="1"/>
</dbReference>
<dbReference type="InterPro" id="IPR052526">
    <property type="entry name" value="HTH-type_Bedaq_tolerance"/>
</dbReference>
<organism evidence="2 3">
    <name type="scientific">Streptacidiphilus pinicola</name>
    <dbReference type="NCBI Taxonomy" id="2219663"/>
    <lineage>
        <taxon>Bacteria</taxon>
        <taxon>Bacillati</taxon>
        <taxon>Actinomycetota</taxon>
        <taxon>Actinomycetes</taxon>
        <taxon>Kitasatosporales</taxon>
        <taxon>Streptomycetaceae</taxon>
        <taxon>Streptacidiphilus</taxon>
    </lineage>
</organism>
<dbReference type="OrthoDB" id="5022690at2"/>
<proteinExistence type="predicted"/>
<dbReference type="Pfam" id="PF12802">
    <property type="entry name" value="MarR_2"/>
    <property type="match status" value="1"/>
</dbReference>
<dbReference type="Proteomes" id="UP000248889">
    <property type="component" value="Unassembled WGS sequence"/>
</dbReference>
<dbReference type="InterPro" id="IPR036388">
    <property type="entry name" value="WH-like_DNA-bd_sf"/>
</dbReference>
<accession>A0A2X0ILY4</accession>
<sequence length="160" mass="16758">MPEQPLPPVDRLAAALRITVGTLVRATRSSDRLEPIPATVLDLIDRNGPMTTAELAAGRGVRHQTMAATVKELSDAGYLIAGPDPADARKRILALTTAGRSVLEADRHGRVGAIAEAMADSLSEDELRVLADALPVLDRIAARIAEGGSPADRGPVTGAW</sequence>
<feature type="domain" description="HTH marR-type" evidence="1">
    <location>
        <begin position="2"/>
        <end position="139"/>
    </location>
</feature>
<gene>
    <name evidence="2" type="ORF">DN069_08100</name>
</gene>
<dbReference type="PROSITE" id="PS50995">
    <property type="entry name" value="HTH_MARR_2"/>
    <property type="match status" value="1"/>
</dbReference>
<evidence type="ECO:0000259" key="1">
    <source>
        <dbReference type="PROSITE" id="PS50995"/>
    </source>
</evidence>